<dbReference type="HOGENOM" id="CLU_069356_39_2_11"/>
<evidence type="ECO:0000259" key="3">
    <source>
        <dbReference type="PROSITE" id="PS50977"/>
    </source>
</evidence>
<dbReference type="OrthoDB" id="3267320at2"/>
<dbReference type="PANTHER" id="PTHR30055:SF153">
    <property type="entry name" value="HTH-TYPE TRANSCRIPTIONAL REPRESSOR RV3405C"/>
    <property type="match status" value="1"/>
</dbReference>
<gene>
    <name evidence="4" type="ordered locus">Gbro_4838</name>
</gene>
<accession>D0L9A6</accession>
<evidence type="ECO:0000313" key="4">
    <source>
        <dbReference type="EMBL" id="ACY23951.1"/>
    </source>
</evidence>
<evidence type="ECO:0000256" key="1">
    <source>
        <dbReference type="ARBA" id="ARBA00023125"/>
    </source>
</evidence>
<reference evidence="4 5" key="2">
    <citation type="journal article" date="2010" name="Stand. Genomic Sci.">
        <title>Complete genome sequence of Gordonia bronchialis type strain (3410).</title>
        <authorList>
            <person name="Ivanova N."/>
            <person name="Sikorski J."/>
            <person name="Jando M."/>
            <person name="Lapidus A."/>
            <person name="Nolan M."/>
            <person name="Lucas S."/>
            <person name="Del Rio T.G."/>
            <person name="Tice H."/>
            <person name="Copeland A."/>
            <person name="Cheng J.F."/>
            <person name="Chen F."/>
            <person name="Bruce D."/>
            <person name="Goodwin L."/>
            <person name="Pitluck S."/>
            <person name="Mavromatis K."/>
            <person name="Ovchinnikova G."/>
            <person name="Pati A."/>
            <person name="Chen A."/>
            <person name="Palaniappan K."/>
            <person name="Land M."/>
            <person name="Hauser L."/>
            <person name="Chang Y.J."/>
            <person name="Jeffries C.D."/>
            <person name="Chain P."/>
            <person name="Saunders E."/>
            <person name="Han C."/>
            <person name="Detter J.C."/>
            <person name="Brettin T."/>
            <person name="Rohde M."/>
            <person name="Goker M."/>
            <person name="Bristow J."/>
            <person name="Eisen J.A."/>
            <person name="Markowitz V."/>
            <person name="Hugenholtz P."/>
            <person name="Klenk H.P."/>
            <person name="Kyrpides N.C."/>
        </authorList>
    </citation>
    <scope>NUCLEOTIDE SEQUENCE [LARGE SCALE GENOMIC DNA]</scope>
    <source>
        <strain evidence="5">ATCC 25592 / DSM 43247 / BCRC 13721 / JCM 3198 / KCTC 3076 / NBRC 16047 / NCTC 10667</strain>
    </source>
</reference>
<keyword evidence="5" id="KW-1185">Reference proteome</keyword>
<dbReference type="EMBL" id="CP001802">
    <property type="protein sequence ID" value="ACY23951.1"/>
    <property type="molecule type" value="Genomic_DNA"/>
</dbReference>
<evidence type="ECO:0000313" key="5">
    <source>
        <dbReference type="Proteomes" id="UP000001219"/>
    </source>
</evidence>
<dbReference type="PANTHER" id="PTHR30055">
    <property type="entry name" value="HTH-TYPE TRANSCRIPTIONAL REGULATOR RUTR"/>
    <property type="match status" value="1"/>
</dbReference>
<dbReference type="eggNOG" id="COG1309">
    <property type="taxonomic scope" value="Bacteria"/>
</dbReference>
<reference evidence="5" key="1">
    <citation type="submission" date="2009-10" db="EMBL/GenBank/DDBJ databases">
        <title>The complete chromosome of Gordonia bronchialis DSM 43247.</title>
        <authorList>
            <consortium name="US DOE Joint Genome Institute (JGI-PGF)"/>
            <person name="Lucas S."/>
            <person name="Copeland A."/>
            <person name="Lapidus A."/>
            <person name="Glavina del Rio T."/>
            <person name="Dalin E."/>
            <person name="Tice H."/>
            <person name="Bruce D."/>
            <person name="Goodwin L."/>
            <person name="Pitluck S."/>
            <person name="Kyrpides N."/>
            <person name="Mavromatis K."/>
            <person name="Ivanova N."/>
            <person name="Ovchinnikova G."/>
            <person name="Saunders E."/>
            <person name="Brettin T."/>
            <person name="Detter J.C."/>
            <person name="Han C."/>
            <person name="Larimer F."/>
            <person name="Land M."/>
            <person name="Hauser L."/>
            <person name="Markowitz V."/>
            <person name="Cheng J.-F."/>
            <person name="Hugenholtz P."/>
            <person name="Woyke T."/>
            <person name="Wu D."/>
            <person name="Jando M."/>
            <person name="Schneider S."/>
            <person name="Goeker M."/>
            <person name="Klenk H.-P."/>
            <person name="Eisen J.A."/>
        </authorList>
    </citation>
    <scope>NUCLEOTIDE SEQUENCE [LARGE SCALE GENOMIC DNA]</scope>
    <source>
        <strain evidence="5">ATCC 25592 / DSM 43247 / BCRC 13721 / JCM 3198 / KCTC 3076 / NBRC 16047 / NCTC 10667</strain>
    </source>
</reference>
<dbReference type="InterPro" id="IPR009057">
    <property type="entry name" value="Homeodomain-like_sf"/>
</dbReference>
<dbReference type="RefSeq" id="WP_012836422.1">
    <property type="nucleotide sequence ID" value="NC_013441.1"/>
</dbReference>
<protein>
    <submittedName>
        <fullName evidence="4">Regulatory protein TetR</fullName>
    </submittedName>
</protein>
<feature type="DNA-binding region" description="H-T-H motif" evidence="2">
    <location>
        <begin position="29"/>
        <end position="48"/>
    </location>
</feature>
<dbReference type="Gene3D" id="1.10.357.10">
    <property type="entry name" value="Tetracycline Repressor, domain 2"/>
    <property type="match status" value="1"/>
</dbReference>
<dbReference type="InterPro" id="IPR001647">
    <property type="entry name" value="HTH_TetR"/>
</dbReference>
<dbReference type="GO" id="GO:0003700">
    <property type="term" value="F:DNA-binding transcription factor activity"/>
    <property type="evidence" value="ECO:0007669"/>
    <property type="project" value="TreeGrafter"/>
</dbReference>
<dbReference type="GO" id="GO:0000976">
    <property type="term" value="F:transcription cis-regulatory region binding"/>
    <property type="evidence" value="ECO:0007669"/>
    <property type="project" value="TreeGrafter"/>
</dbReference>
<dbReference type="Proteomes" id="UP000001219">
    <property type="component" value="Chromosome"/>
</dbReference>
<keyword evidence="1 2" id="KW-0238">DNA-binding</keyword>
<dbReference type="PROSITE" id="PS50977">
    <property type="entry name" value="HTH_TETR_2"/>
    <property type="match status" value="1"/>
</dbReference>
<organism evidence="4 5">
    <name type="scientific">Gordonia bronchialis (strain ATCC 25592 / DSM 43247 / BCRC 13721 / JCM 3198 / KCTC 3076 / NBRC 16047 / NCTC 10667)</name>
    <name type="common">Rhodococcus bronchialis</name>
    <dbReference type="NCBI Taxonomy" id="526226"/>
    <lineage>
        <taxon>Bacteria</taxon>
        <taxon>Bacillati</taxon>
        <taxon>Actinomycetota</taxon>
        <taxon>Actinomycetes</taxon>
        <taxon>Mycobacteriales</taxon>
        <taxon>Gordoniaceae</taxon>
        <taxon>Gordonia</taxon>
    </lineage>
</organism>
<dbReference type="SUPFAM" id="SSF46689">
    <property type="entry name" value="Homeodomain-like"/>
    <property type="match status" value="1"/>
</dbReference>
<dbReference type="AlphaFoldDB" id="D0L9A6"/>
<feature type="domain" description="HTH tetR-type" evidence="3">
    <location>
        <begin position="6"/>
        <end position="66"/>
    </location>
</feature>
<name>D0L9A6_GORB4</name>
<dbReference type="Gene3D" id="1.10.10.60">
    <property type="entry name" value="Homeodomain-like"/>
    <property type="match status" value="1"/>
</dbReference>
<sequence length="211" mass="22774">MSIRNEEIGDLVLDAARRCLIRSAGRRVTVSEVAREAGVSRPTVYRRWLDITGIVRTLLTREVLGTVEGVVGGRLTDSSAGPGIDDLPGAIVEVVAALRANQLISSLWQEQRDFMAPYMFERLGTSQQGVLALLADLLAQAQTRALVRPGDTKQMAAMVLLIAQSFLQSGALVSDILADDWRPELRHVIAGYLQTPDSVAAVSVPEDGEPA</sequence>
<dbReference type="STRING" id="526226.Gbro_4838"/>
<evidence type="ECO:0000256" key="2">
    <source>
        <dbReference type="PROSITE-ProRule" id="PRU00335"/>
    </source>
</evidence>
<dbReference type="KEGG" id="gbr:Gbro_4838"/>
<dbReference type="Pfam" id="PF00440">
    <property type="entry name" value="TetR_N"/>
    <property type="match status" value="1"/>
</dbReference>
<dbReference type="InterPro" id="IPR050109">
    <property type="entry name" value="HTH-type_TetR-like_transc_reg"/>
</dbReference>
<proteinExistence type="predicted"/>